<evidence type="ECO:0000313" key="2">
    <source>
        <dbReference type="Proteomes" id="UP000218231"/>
    </source>
</evidence>
<dbReference type="Proteomes" id="UP000218231">
    <property type="component" value="Unassembled WGS sequence"/>
</dbReference>
<gene>
    <name evidence="1" type="ORF">WR25_06642</name>
</gene>
<comment type="caution">
    <text evidence="1">The sequence shown here is derived from an EMBL/GenBank/DDBJ whole genome shotgun (WGS) entry which is preliminary data.</text>
</comment>
<evidence type="ECO:0000313" key="1">
    <source>
        <dbReference type="EMBL" id="PAV65238.1"/>
    </source>
</evidence>
<reference evidence="1 2" key="1">
    <citation type="journal article" date="2017" name="Curr. Biol.">
        <title>Genome architecture and evolution of a unichromosomal asexual nematode.</title>
        <authorList>
            <person name="Fradin H."/>
            <person name="Zegar C."/>
            <person name="Gutwein M."/>
            <person name="Lucas J."/>
            <person name="Kovtun M."/>
            <person name="Corcoran D."/>
            <person name="Baugh L.R."/>
            <person name="Kiontke K."/>
            <person name="Gunsalus K."/>
            <person name="Fitch D.H."/>
            <person name="Piano F."/>
        </authorList>
    </citation>
    <scope>NUCLEOTIDE SEQUENCE [LARGE SCALE GENOMIC DNA]</scope>
    <source>
        <strain evidence="1">PF1309</strain>
    </source>
</reference>
<sequence>MSGWRCPQLGCTPIASKLYFLKVVVFHEPVVIISGVRSISAFEIVTEKFDPFRTRKPLITLQTRTIQKNHLAVLHFSDKLPLLQFRLDLIVDIPSE</sequence>
<protein>
    <submittedName>
        <fullName evidence="1">Uncharacterized protein</fullName>
    </submittedName>
</protein>
<proteinExistence type="predicted"/>
<name>A0A2A2JU97_9BILA</name>
<keyword evidence="2" id="KW-1185">Reference proteome</keyword>
<dbReference type="AlphaFoldDB" id="A0A2A2JU97"/>
<accession>A0A2A2JU97</accession>
<dbReference type="EMBL" id="LIAE01010215">
    <property type="protein sequence ID" value="PAV65238.1"/>
    <property type="molecule type" value="Genomic_DNA"/>
</dbReference>
<organism evidence="1 2">
    <name type="scientific">Diploscapter pachys</name>
    <dbReference type="NCBI Taxonomy" id="2018661"/>
    <lineage>
        <taxon>Eukaryota</taxon>
        <taxon>Metazoa</taxon>
        <taxon>Ecdysozoa</taxon>
        <taxon>Nematoda</taxon>
        <taxon>Chromadorea</taxon>
        <taxon>Rhabditida</taxon>
        <taxon>Rhabditina</taxon>
        <taxon>Rhabditomorpha</taxon>
        <taxon>Rhabditoidea</taxon>
        <taxon>Rhabditidae</taxon>
        <taxon>Diploscapter</taxon>
    </lineage>
</organism>